<dbReference type="PANTHER" id="PTHR21433:SF0">
    <property type="entry name" value="TRANSMEMBRANE PROTEIN 120 HOMOLOG"/>
    <property type="match status" value="1"/>
</dbReference>
<organism evidence="7 8">
    <name type="scientific">Globodera rostochiensis</name>
    <name type="common">Golden nematode worm</name>
    <name type="synonym">Heterodera rostochiensis</name>
    <dbReference type="NCBI Taxonomy" id="31243"/>
    <lineage>
        <taxon>Eukaryota</taxon>
        <taxon>Metazoa</taxon>
        <taxon>Ecdysozoa</taxon>
        <taxon>Nematoda</taxon>
        <taxon>Chromadorea</taxon>
        <taxon>Rhabditida</taxon>
        <taxon>Tylenchina</taxon>
        <taxon>Tylenchomorpha</taxon>
        <taxon>Tylenchoidea</taxon>
        <taxon>Heteroderidae</taxon>
        <taxon>Heteroderinae</taxon>
        <taxon>Globodera</taxon>
    </lineage>
</organism>
<dbReference type="PANTHER" id="PTHR21433">
    <property type="entry name" value="TRANSMEMBRANE PROTEIN INDUCED BY TUMOR NECROSIS FACTOR ALPHA"/>
    <property type="match status" value="1"/>
</dbReference>
<feature type="transmembrane region" description="Helical" evidence="6">
    <location>
        <begin position="117"/>
        <end position="150"/>
    </location>
</feature>
<protein>
    <submittedName>
        <fullName evidence="8">Glycerophosphocholine acyltransferase 1</fullName>
    </submittedName>
</protein>
<evidence type="ECO:0000256" key="1">
    <source>
        <dbReference type="ARBA" id="ARBA00004141"/>
    </source>
</evidence>
<evidence type="ECO:0000256" key="4">
    <source>
        <dbReference type="ARBA" id="ARBA00022989"/>
    </source>
</evidence>
<evidence type="ECO:0000256" key="3">
    <source>
        <dbReference type="ARBA" id="ARBA00022692"/>
    </source>
</evidence>
<evidence type="ECO:0000313" key="8">
    <source>
        <dbReference type="WBParaSite" id="Gr19_v10_g15599.t1"/>
    </source>
</evidence>
<accession>A0A914HA09</accession>
<dbReference type="AlphaFoldDB" id="A0A914HA09"/>
<keyword evidence="5 6" id="KW-0472">Membrane</keyword>
<dbReference type="WBParaSite" id="Gr19_v10_g15599.t1">
    <property type="protein sequence ID" value="Gr19_v10_g15599.t1"/>
    <property type="gene ID" value="Gr19_v10_g15599"/>
</dbReference>
<sequence length="217" mass="25105">MTNNALQELDKEWEEFNTEFTKAETEHLAYLGSYRQLCTVQNGCSDKTKHLKYVLKQLGQDIDSLLRQKGLSEQDKVGLGAKKAQASQIRAKLAEMQRELPAHDNGYYLNEYESFKLSVACVILATFFVVFWLPPFFIALDALCNFLLVWYYCTLTIRESILRHNGSRIKGWWVLHHYITCVLCCITLTWSGGECYETMRPVFFVLVCYVSSVQIIQ</sequence>
<dbReference type="InterPro" id="IPR012926">
    <property type="entry name" value="TMEM120A/B"/>
</dbReference>
<proteinExistence type="inferred from homology"/>
<comment type="subcellular location">
    <subcellularLocation>
        <location evidence="1">Membrane</location>
        <topology evidence="1">Multi-pass membrane protein</topology>
    </subcellularLocation>
</comment>
<comment type="similarity">
    <text evidence="2">Belongs to the TMEM120 family.</text>
</comment>
<evidence type="ECO:0000256" key="5">
    <source>
        <dbReference type="ARBA" id="ARBA00023136"/>
    </source>
</evidence>
<evidence type="ECO:0000313" key="7">
    <source>
        <dbReference type="Proteomes" id="UP000887572"/>
    </source>
</evidence>
<dbReference type="Proteomes" id="UP000887572">
    <property type="component" value="Unplaced"/>
</dbReference>
<evidence type="ECO:0000256" key="6">
    <source>
        <dbReference type="SAM" id="Phobius"/>
    </source>
</evidence>
<feature type="transmembrane region" description="Helical" evidence="6">
    <location>
        <begin position="171"/>
        <end position="192"/>
    </location>
</feature>
<reference evidence="8" key="1">
    <citation type="submission" date="2022-11" db="UniProtKB">
        <authorList>
            <consortium name="WormBaseParasite"/>
        </authorList>
    </citation>
    <scope>IDENTIFICATION</scope>
</reference>
<keyword evidence="3 6" id="KW-0812">Transmembrane</keyword>
<keyword evidence="7" id="KW-1185">Reference proteome</keyword>
<dbReference type="GO" id="GO:0016020">
    <property type="term" value="C:membrane"/>
    <property type="evidence" value="ECO:0007669"/>
    <property type="project" value="UniProtKB-SubCell"/>
</dbReference>
<evidence type="ECO:0000256" key="2">
    <source>
        <dbReference type="ARBA" id="ARBA00009700"/>
    </source>
</evidence>
<keyword evidence="4 6" id="KW-1133">Transmembrane helix</keyword>
<name>A0A914HA09_GLORO</name>
<dbReference type="Pfam" id="PF07851">
    <property type="entry name" value="TMEM120A-B"/>
    <property type="match status" value="1"/>
</dbReference>